<feature type="transmembrane region" description="Helical" evidence="7">
    <location>
        <begin position="90"/>
        <end position="120"/>
    </location>
</feature>
<protein>
    <submittedName>
        <fullName evidence="8">Paraquat-inducible protein A</fullName>
    </submittedName>
</protein>
<feature type="transmembrane region" description="Helical" evidence="7">
    <location>
        <begin position="40"/>
        <end position="66"/>
    </location>
</feature>
<feature type="transmembrane region" description="Helical" evidence="7">
    <location>
        <begin position="170"/>
        <end position="187"/>
    </location>
</feature>
<keyword evidence="3" id="KW-0997">Cell inner membrane</keyword>
<dbReference type="PANTHER" id="PTHR30462:SF3">
    <property type="entry name" value="INTERMEMBRANE TRANSPORT PROTEIN PQIA"/>
    <property type="match status" value="1"/>
</dbReference>
<dbReference type="Proteomes" id="UP001163726">
    <property type="component" value="Chromosome"/>
</dbReference>
<keyword evidence="5 7" id="KW-1133">Transmembrane helix</keyword>
<comment type="subcellular location">
    <subcellularLocation>
        <location evidence="1">Cell inner membrane</location>
    </subcellularLocation>
</comment>
<gene>
    <name evidence="8" type="ORF">OLW01_02900</name>
</gene>
<name>A0ABY7ARA2_9ALTE</name>
<evidence type="ECO:0000256" key="6">
    <source>
        <dbReference type="ARBA" id="ARBA00023136"/>
    </source>
</evidence>
<evidence type="ECO:0000256" key="5">
    <source>
        <dbReference type="ARBA" id="ARBA00022989"/>
    </source>
</evidence>
<keyword evidence="2" id="KW-1003">Cell membrane</keyword>
<dbReference type="InterPro" id="IPR007498">
    <property type="entry name" value="PqiA-like"/>
</dbReference>
<evidence type="ECO:0000256" key="1">
    <source>
        <dbReference type="ARBA" id="ARBA00004533"/>
    </source>
</evidence>
<sequence length="212" mass="24328">MKQMACKFCDCLFDAPAISHNEAAFCPMCKQKLIQRPKYSLQFCLSFAIASLFLFVLSNVFTFLAIDAQGQYHQMLLAEASFVFWQYDQVLLAILVLLVVLLIPLGLIISLIYILWPLLFQRKIAVGTCRLARIIFQLKNWSMVEVYLVAVLASLTKLTALASIEFGIGLWGYISFTICLSATLTNLDRHRFWRYLDKVKCHQNLKQQNQNT</sequence>
<evidence type="ECO:0000256" key="4">
    <source>
        <dbReference type="ARBA" id="ARBA00022692"/>
    </source>
</evidence>
<keyword evidence="9" id="KW-1185">Reference proteome</keyword>
<evidence type="ECO:0000313" key="9">
    <source>
        <dbReference type="Proteomes" id="UP001163726"/>
    </source>
</evidence>
<keyword evidence="6 7" id="KW-0472">Membrane</keyword>
<evidence type="ECO:0000313" key="8">
    <source>
        <dbReference type="EMBL" id="WAJ70781.1"/>
    </source>
</evidence>
<organism evidence="8 9">
    <name type="scientific">Catenovulum adriaticum</name>
    <dbReference type="NCBI Taxonomy" id="2984846"/>
    <lineage>
        <taxon>Bacteria</taxon>
        <taxon>Pseudomonadati</taxon>
        <taxon>Pseudomonadota</taxon>
        <taxon>Gammaproteobacteria</taxon>
        <taxon>Alteromonadales</taxon>
        <taxon>Alteromonadaceae</taxon>
        <taxon>Catenovulum</taxon>
    </lineage>
</organism>
<evidence type="ECO:0000256" key="7">
    <source>
        <dbReference type="SAM" id="Phobius"/>
    </source>
</evidence>
<dbReference type="RefSeq" id="WP_268075127.1">
    <property type="nucleotide sequence ID" value="NZ_CP109965.1"/>
</dbReference>
<dbReference type="InterPro" id="IPR051800">
    <property type="entry name" value="PqiA-PqiB_transport"/>
</dbReference>
<evidence type="ECO:0000256" key="3">
    <source>
        <dbReference type="ARBA" id="ARBA00022519"/>
    </source>
</evidence>
<reference evidence="8" key="1">
    <citation type="submission" date="2022-10" db="EMBL/GenBank/DDBJ databases">
        <title>Catenovulum adriacola sp. nov. isolated in the Harbour of Susak.</title>
        <authorList>
            <person name="Schoch T."/>
            <person name="Reich S.J."/>
            <person name="Stoeferle S."/>
            <person name="Flaiz M."/>
            <person name="Kazda M."/>
            <person name="Riedel C.U."/>
            <person name="Duerre P."/>
        </authorList>
    </citation>
    <scope>NUCLEOTIDE SEQUENCE</scope>
    <source>
        <strain evidence="8">TS8</strain>
    </source>
</reference>
<evidence type="ECO:0000256" key="2">
    <source>
        <dbReference type="ARBA" id="ARBA00022475"/>
    </source>
</evidence>
<accession>A0ABY7ARA2</accession>
<dbReference type="EMBL" id="CP109965">
    <property type="protein sequence ID" value="WAJ70781.1"/>
    <property type="molecule type" value="Genomic_DNA"/>
</dbReference>
<feature type="transmembrane region" description="Helical" evidence="7">
    <location>
        <begin position="141"/>
        <end position="164"/>
    </location>
</feature>
<dbReference type="Pfam" id="PF04403">
    <property type="entry name" value="PqiA"/>
    <property type="match status" value="1"/>
</dbReference>
<keyword evidence="4 7" id="KW-0812">Transmembrane</keyword>
<proteinExistence type="predicted"/>
<dbReference type="PANTHER" id="PTHR30462">
    <property type="entry name" value="INTERMEMBRANE TRANSPORT PROTEIN PQIB-RELATED"/>
    <property type="match status" value="1"/>
</dbReference>